<dbReference type="EMBL" id="GBRH01254454">
    <property type="protein sequence ID" value="JAD43441.1"/>
    <property type="molecule type" value="Transcribed_RNA"/>
</dbReference>
<evidence type="ECO:0000313" key="1">
    <source>
        <dbReference type="EMBL" id="JAD43441.1"/>
    </source>
</evidence>
<protein>
    <submittedName>
        <fullName evidence="1">Uncharacterized protein</fullName>
    </submittedName>
</protein>
<dbReference type="AlphaFoldDB" id="A0A0A8ZX93"/>
<sequence length="33" mass="3834">MLTQKSFFFQSQESVVEIKEQAKKICKGKTEGR</sequence>
<organism evidence="1">
    <name type="scientific">Arundo donax</name>
    <name type="common">Giant reed</name>
    <name type="synonym">Donax arundinaceus</name>
    <dbReference type="NCBI Taxonomy" id="35708"/>
    <lineage>
        <taxon>Eukaryota</taxon>
        <taxon>Viridiplantae</taxon>
        <taxon>Streptophyta</taxon>
        <taxon>Embryophyta</taxon>
        <taxon>Tracheophyta</taxon>
        <taxon>Spermatophyta</taxon>
        <taxon>Magnoliopsida</taxon>
        <taxon>Liliopsida</taxon>
        <taxon>Poales</taxon>
        <taxon>Poaceae</taxon>
        <taxon>PACMAD clade</taxon>
        <taxon>Arundinoideae</taxon>
        <taxon>Arundineae</taxon>
        <taxon>Arundo</taxon>
    </lineage>
</organism>
<proteinExistence type="predicted"/>
<accession>A0A0A8ZX93</accession>
<reference evidence="1" key="1">
    <citation type="submission" date="2014-09" db="EMBL/GenBank/DDBJ databases">
        <authorList>
            <person name="Magalhaes I.L.F."/>
            <person name="Oliveira U."/>
            <person name="Santos F.R."/>
            <person name="Vidigal T.H.D.A."/>
            <person name="Brescovit A.D."/>
            <person name="Santos A.J."/>
        </authorList>
    </citation>
    <scope>NUCLEOTIDE SEQUENCE</scope>
    <source>
        <tissue evidence="1">Shoot tissue taken approximately 20 cm above the soil surface</tissue>
    </source>
</reference>
<name>A0A0A8ZX93_ARUDO</name>
<reference evidence="1" key="2">
    <citation type="journal article" date="2015" name="Data Brief">
        <title>Shoot transcriptome of the giant reed, Arundo donax.</title>
        <authorList>
            <person name="Barrero R.A."/>
            <person name="Guerrero F.D."/>
            <person name="Moolhuijzen P."/>
            <person name="Goolsby J.A."/>
            <person name="Tidwell J."/>
            <person name="Bellgard S.E."/>
            <person name="Bellgard M.I."/>
        </authorList>
    </citation>
    <scope>NUCLEOTIDE SEQUENCE</scope>
    <source>
        <tissue evidence="1">Shoot tissue taken approximately 20 cm above the soil surface</tissue>
    </source>
</reference>